<dbReference type="Proteomes" id="UP001286313">
    <property type="component" value="Unassembled WGS sequence"/>
</dbReference>
<keyword evidence="3" id="KW-1185">Reference proteome</keyword>
<comment type="caution">
    <text evidence="2">The sequence shown here is derived from an EMBL/GenBank/DDBJ whole genome shotgun (WGS) entry which is preliminary data.</text>
</comment>
<protein>
    <submittedName>
        <fullName evidence="2">Uncharacterized protein</fullName>
    </submittedName>
</protein>
<reference evidence="2" key="1">
    <citation type="submission" date="2023-10" db="EMBL/GenBank/DDBJ databases">
        <title>Genome assemblies of two species of porcelain crab, Petrolisthes cinctipes and Petrolisthes manimaculis (Anomura: Porcellanidae).</title>
        <authorList>
            <person name="Angst P."/>
        </authorList>
    </citation>
    <scope>NUCLEOTIDE SEQUENCE</scope>
    <source>
        <strain evidence="2">PB745_01</strain>
        <tissue evidence="2">Gill</tissue>
    </source>
</reference>
<feature type="compositionally biased region" description="Polar residues" evidence="1">
    <location>
        <begin position="89"/>
        <end position="100"/>
    </location>
</feature>
<feature type="compositionally biased region" description="Polar residues" evidence="1">
    <location>
        <begin position="51"/>
        <end position="81"/>
    </location>
</feature>
<sequence length="116" mass="13270">MGRMGKRGEARCLSRVLISGNCQALSVDVLGPRRKHREAQHDTDHYYITVKHQQTSKEAPTDTRGITNRYYNRKQQQTSKEAPTDRHQQTTNEAPTINEGSTKRQTPEEASTHHTQ</sequence>
<name>A0AAE1BIU4_PETCI</name>
<dbReference type="AlphaFoldDB" id="A0AAE1BIU4"/>
<evidence type="ECO:0000256" key="1">
    <source>
        <dbReference type="SAM" id="MobiDB-lite"/>
    </source>
</evidence>
<dbReference type="EMBL" id="JAWQEG010007861">
    <property type="protein sequence ID" value="KAK3851521.1"/>
    <property type="molecule type" value="Genomic_DNA"/>
</dbReference>
<accession>A0AAE1BIU4</accession>
<feature type="region of interest" description="Disordered" evidence="1">
    <location>
        <begin position="50"/>
        <end position="116"/>
    </location>
</feature>
<feature type="compositionally biased region" description="Basic and acidic residues" evidence="1">
    <location>
        <begin position="101"/>
        <end position="116"/>
    </location>
</feature>
<evidence type="ECO:0000313" key="2">
    <source>
        <dbReference type="EMBL" id="KAK3851521.1"/>
    </source>
</evidence>
<organism evidence="2 3">
    <name type="scientific">Petrolisthes cinctipes</name>
    <name type="common">Flat porcelain crab</name>
    <dbReference type="NCBI Taxonomy" id="88211"/>
    <lineage>
        <taxon>Eukaryota</taxon>
        <taxon>Metazoa</taxon>
        <taxon>Ecdysozoa</taxon>
        <taxon>Arthropoda</taxon>
        <taxon>Crustacea</taxon>
        <taxon>Multicrustacea</taxon>
        <taxon>Malacostraca</taxon>
        <taxon>Eumalacostraca</taxon>
        <taxon>Eucarida</taxon>
        <taxon>Decapoda</taxon>
        <taxon>Pleocyemata</taxon>
        <taxon>Anomura</taxon>
        <taxon>Galatheoidea</taxon>
        <taxon>Porcellanidae</taxon>
        <taxon>Petrolisthes</taxon>
    </lineage>
</organism>
<proteinExistence type="predicted"/>
<evidence type="ECO:0000313" key="3">
    <source>
        <dbReference type="Proteomes" id="UP001286313"/>
    </source>
</evidence>
<gene>
    <name evidence="2" type="ORF">Pcinc_041838</name>
</gene>